<keyword evidence="1" id="KW-0472">Membrane</keyword>
<keyword evidence="1" id="KW-0812">Transmembrane</keyword>
<evidence type="ECO:0000313" key="2">
    <source>
        <dbReference type="EMBL" id="MXO49140.1"/>
    </source>
</evidence>
<feature type="transmembrane region" description="Helical" evidence="1">
    <location>
        <begin position="7"/>
        <end position="25"/>
    </location>
</feature>
<reference evidence="2 3" key="1">
    <citation type="submission" date="2019-12" db="EMBL/GenBank/DDBJ databases">
        <title>Genomic-based taxomic classification of the family Erythrobacteraceae.</title>
        <authorList>
            <person name="Xu L."/>
        </authorList>
    </citation>
    <scope>NUCLEOTIDE SEQUENCE [LARGE SCALE GENOMIC DNA]</scope>
    <source>
        <strain evidence="2 3">DSM 17792</strain>
    </source>
</reference>
<comment type="caution">
    <text evidence="2">The sequence shown here is derived from an EMBL/GenBank/DDBJ whole genome shotgun (WGS) entry which is preliminary data.</text>
</comment>
<gene>
    <name evidence="2" type="ORF">GRI69_12810</name>
</gene>
<evidence type="ECO:0000256" key="1">
    <source>
        <dbReference type="SAM" id="Phobius"/>
    </source>
</evidence>
<evidence type="ECO:0000313" key="3">
    <source>
        <dbReference type="Proteomes" id="UP000448199"/>
    </source>
</evidence>
<accession>A0A844XTT5</accession>
<sequence>MAVKRSGILWVGVLVIVGILVAAWIDGGEEPLRPISQPVEIPEGTL</sequence>
<proteinExistence type="predicted"/>
<dbReference type="EMBL" id="WTYC01000007">
    <property type="protein sequence ID" value="MXO49140.1"/>
    <property type="molecule type" value="Genomic_DNA"/>
</dbReference>
<dbReference type="Proteomes" id="UP000448199">
    <property type="component" value="Unassembled WGS sequence"/>
</dbReference>
<organism evidence="2 3">
    <name type="scientific">Qipengyuania vulgaris</name>
    <dbReference type="NCBI Taxonomy" id="291985"/>
    <lineage>
        <taxon>Bacteria</taxon>
        <taxon>Pseudomonadati</taxon>
        <taxon>Pseudomonadota</taxon>
        <taxon>Alphaproteobacteria</taxon>
        <taxon>Sphingomonadales</taxon>
        <taxon>Erythrobacteraceae</taxon>
        <taxon>Qipengyuania</taxon>
    </lineage>
</organism>
<keyword evidence="3" id="KW-1185">Reference proteome</keyword>
<dbReference type="AlphaFoldDB" id="A0A844XTT5"/>
<dbReference type="RefSeq" id="WP_160728669.1">
    <property type="nucleotide sequence ID" value="NZ_WTYC01000007.1"/>
</dbReference>
<keyword evidence="1" id="KW-1133">Transmembrane helix</keyword>
<protein>
    <submittedName>
        <fullName evidence="2">Uncharacterized protein</fullName>
    </submittedName>
</protein>
<name>A0A844XTT5_9SPHN</name>